<feature type="signal peptide" evidence="3">
    <location>
        <begin position="1"/>
        <end position="21"/>
    </location>
</feature>
<dbReference type="Pfam" id="PF01103">
    <property type="entry name" value="Omp85"/>
    <property type="match status" value="1"/>
</dbReference>
<dbReference type="RefSeq" id="WP_305013063.1">
    <property type="nucleotide sequence ID" value="NZ_JAUQSX010000010.1"/>
</dbReference>
<proteinExistence type="predicted"/>
<name>A0ABT9AG95_9BACT</name>
<feature type="chain" id="PRO_5047413948" evidence="3">
    <location>
        <begin position="22"/>
        <end position="486"/>
    </location>
</feature>
<dbReference type="EMBL" id="JAUQSX010000010">
    <property type="protein sequence ID" value="MDO7848387.1"/>
    <property type="molecule type" value="Genomic_DNA"/>
</dbReference>
<comment type="caution">
    <text evidence="5">The sequence shown here is derived from an EMBL/GenBank/DDBJ whole genome shotgun (WGS) entry which is preliminary data.</text>
</comment>
<accession>A0ABT9AG95</accession>
<evidence type="ECO:0000259" key="4">
    <source>
        <dbReference type="Pfam" id="PF01103"/>
    </source>
</evidence>
<comment type="subcellular location">
    <subcellularLocation>
        <location evidence="1">Membrane</location>
    </subcellularLocation>
</comment>
<dbReference type="Proteomes" id="UP001167796">
    <property type="component" value="Unassembled WGS sequence"/>
</dbReference>
<evidence type="ECO:0000256" key="2">
    <source>
        <dbReference type="ARBA" id="ARBA00023136"/>
    </source>
</evidence>
<dbReference type="Gene3D" id="2.40.160.50">
    <property type="entry name" value="membrane protein fhac: a member of the omp85/tpsb transporter family"/>
    <property type="match status" value="1"/>
</dbReference>
<evidence type="ECO:0000256" key="1">
    <source>
        <dbReference type="ARBA" id="ARBA00004370"/>
    </source>
</evidence>
<keyword evidence="2" id="KW-0472">Membrane</keyword>
<gene>
    <name evidence="5" type="ORF">Q5H92_18615</name>
</gene>
<dbReference type="Gene3D" id="3.10.20.310">
    <property type="entry name" value="membrane protein fhac"/>
    <property type="match status" value="1"/>
</dbReference>
<evidence type="ECO:0000313" key="6">
    <source>
        <dbReference type="Proteomes" id="UP001167796"/>
    </source>
</evidence>
<feature type="domain" description="Bacterial surface antigen (D15)" evidence="4">
    <location>
        <begin position="166"/>
        <end position="379"/>
    </location>
</feature>
<keyword evidence="3" id="KW-0732">Signal</keyword>
<reference evidence="5" key="1">
    <citation type="submission" date="2023-07" db="EMBL/GenBank/DDBJ databases">
        <authorList>
            <person name="Kim M.K."/>
        </authorList>
    </citation>
    <scope>NUCLEOTIDE SEQUENCE</scope>
    <source>
        <strain evidence="5">M29</strain>
    </source>
</reference>
<protein>
    <submittedName>
        <fullName evidence="5">BamA/TamA family outer membrane protein</fullName>
    </submittedName>
</protein>
<organism evidence="5 6">
    <name type="scientific">Hymenobacter mellowenesis</name>
    <dbReference type="NCBI Taxonomy" id="3063995"/>
    <lineage>
        <taxon>Bacteria</taxon>
        <taxon>Pseudomonadati</taxon>
        <taxon>Bacteroidota</taxon>
        <taxon>Cytophagia</taxon>
        <taxon>Cytophagales</taxon>
        <taxon>Hymenobacteraceae</taxon>
        <taxon>Hymenobacter</taxon>
    </lineage>
</organism>
<evidence type="ECO:0000313" key="5">
    <source>
        <dbReference type="EMBL" id="MDO7848387.1"/>
    </source>
</evidence>
<dbReference type="InterPro" id="IPR000184">
    <property type="entry name" value="Bac_surfAg_D15"/>
</dbReference>
<keyword evidence="6" id="KW-1185">Reference proteome</keyword>
<evidence type="ECO:0000256" key="3">
    <source>
        <dbReference type="SAM" id="SignalP"/>
    </source>
</evidence>
<sequence length="486" mass="55145">MFGVFLLFLRMLLAGPAPSQAPADTLPRLLKPVVVPSDTLVRVLPCAALARAPVGTILFLGNAITKERILRVELDFHEGDTLAVADVAARLEANRSRLFNLQLYHAVVVQASCTGGKWLIVFGLQERLYTFPVPILSLADRNLRSWLDRSDRWRRLDYGVHLVRTNFRGRNEQVSANLQLGFNRKYELFYEAPGLGRYRRLGFGVGASYYQSRTLDYITQADRLVPFRAEAGFPIQRFYATGGLRLRHTVQFLTAFDVSYHRERLADTIAYYNADYYLGRTQREYLDFTLTSTRNQRRTFAYPLTGQYAQVSLSHRVFLGGVAPSITTLHLSYSRYLALGHNFYYSIGLSGQTRLARRLAYADTRALGYADLVRGYDEYVIDGRHYGLVQQGVSYALLRPRAIRLGSIDNPKINTIPLALYLNIFTDAGYVIAPAPPPSNRLPNHFLRSVGLGLHLVTYYDRVFTVEYTLNGLGQTGYFFRAEFPI</sequence>